<dbReference type="Proteomes" id="UP001476247">
    <property type="component" value="Unassembled WGS sequence"/>
</dbReference>
<name>A0ABP9YEA5_9FUNG</name>
<comment type="caution">
    <text evidence="1">The sequence shown here is derived from an EMBL/GenBank/DDBJ whole genome shotgun (WGS) entry which is preliminary data.</text>
</comment>
<gene>
    <name evidence="1" type="ORF">HPULCUR_010799</name>
</gene>
<proteinExistence type="predicted"/>
<evidence type="ECO:0000313" key="2">
    <source>
        <dbReference type="Proteomes" id="UP001476247"/>
    </source>
</evidence>
<accession>A0ABP9YEA5</accession>
<dbReference type="EMBL" id="BAABUJ010000043">
    <property type="protein sequence ID" value="GAA5805284.1"/>
    <property type="molecule type" value="Genomic_DNA"/>
</dbReference>
<organism evidence="1 2">
    <name type="scientific">Helicostylum pulchrum</name>
    <dbReference type="NCBI Taxonomy" id="562976"/>
    <lineage>
        <taxon>Eukaryota</taxon>
        <taxon>Fungi</taxon>
        <taxon>Fungi incertae sedis</taxon>
        <taxon>Mucoromycota</taxon>
        <taxon>Mucoromycotina</taxon>
        <taxon>Mucoromycetes</taxon>
        <taxon>Mucorales</taxon>
        <taxon>Mucorineae</taxon>
        <taxon>Mucoraceae</taxon>
        <taxon>Helicostylum</taxon>
    </lineage>
</organism>
<sequence>MSTRLLVDNVPNQLTDLAIKISDQNIFNWIDIVGMELALRLMEKAGSIEKNFIRFGDSEEYQVQANNESNMTKYFKLLNSFRRTRQTLCIAIFNDPVSKTSASGYSFKYDVFNRLFVTYGLYRNDLYESNYANMAVPDKTSSIIGLEIFHALEFNLLGLYDDDDDIYRVLNYSLPNCPRLQSLNIMFNDSIFLKSSLSLRHKEGKISSDQANGDINFLQMEIIRPSKDLVDLVTTHLHNIEIVSLNAKGWSRRYNGPVIDLTGLKKLKSLIYTTADNCSAKENKFGLIQYINETEQHVLEYEKKKGRGHLSSIIRCDVSVSIDFR</sequence>
<protein>
    <submittedName>
        <fullName evidence="1">Uncharacterized protein</fullName>
    </submittedName>
</protein>
<keyword evidence="2" id="KW-1185">Reference proteome</keyword>
<reference evidence="1 2" key="1">
    <citation type="submission" date="2024-04" db="EMBL/GenBank/DDBJ databases">
        <title>genome sequences of Mucor flavus KT1a and Helicostylum pulchrum KT1b strains isolation_sourced from the surface of a dry-aged beef.</title>
        <authorList>
            <person name="Toyotome T."/>
            <person name="Hosono M."/>
            <person name="Torimaru M."/>
            <person name="Fukuda K."/>
            <person name="Mikami N."/>
        </authorList>
    </citation>
    <scope>NUCLEOTIDE SEQUENCE [LARGE SCALE GENOMIC DNA]</scope>
    <source>
        <strain evidence="1 2">KT1b</strain>
    </source>
</reference>
<evidence type="ECO:0000313" key="1">
    <source>
        <dbReference type="EMBL" id="GAA5805284.1"/>
    </source>
</evidence>